<gene>
    <name evidence="1" type="ORF">C5167_024737</name>
</gene>
<sequence length="129" mass="13956">MVGAKDLLAEPAEEEFRFGLRSGLIRRIALNKVQPGAVPKDSLVAMQKAKFDASDLERGKLTEMVVCWLLGNGCLFSYIFLRNLSMHVFPKLPIVKCCRATADSGSCAREQISGGRPVATLPGGGRAYA</sequence>
<dbReference type="EMBL" id="CM010719">
    <property type="protein sequence ID" value="RZC62982.1"/>
    <property type="molecule type" value="Genomic_DNA"/>
</dbReference>
<reference evidence="1 2" key="1">
    <citation type="journal article" date="2018" name="Science">
        <title>The opium poppy genome and morphinan production.</title>
        <authorList>
            <person name="Guo L."/>
            <person name="Winzer T."/>
            <person name="Yang X."/>
            <person name="Li Y."/>
            <person name="Ning Z."/>
            <person name="He Z."/>
            <person name="Teodor R."/>
            <person name="Lu Y."/>
            <person name="Bowser T.A."/>
            <person name="Graham I.A."/>
            <person name="Ye K."/>
        </authorList>
    </citation>
    <scope>NUCLEOTIDE SEQUENCE [LARGE SCALE GENOMIC DNA]</scope>
    <source>
        <strain evidence="2">cv. HN1</strain>
        <tissue evidence="1">Leaves</tissue>
    </source>
</reference>
<evidence type="ECO:0000313" key="2">
    <source>
        <dbReference type="Proteomes" id="UP000316621"/>
    </source>
</evidence>
<dbReference type="Proteomes" id="UP000316621">
    <property type="component" value="Chromosome 5"/>
</dbReference>
<organism evidence="1 2">
    <name type="scientific">Papaver somniferum</name>
    <name type="common">Opium poppy</name>
    <dbReference type="NCBI Taxonomy" id="3469"/>
    <lineage>
        <taxon>Eukaryota</taxon>
        <taxon>Viridiplantae</taxon>
        <taxon>Streptophyta</taxon>
        <taxon>Embryophyta</taxon>
        <taxon>Tracheophyta</taxon>
        <taxon>Spermatophyta</taxon>
        <taxon>Magnoliopsida</taxon>
        <taxon>Ranunculales</taxon>
        <taxon>Papaveraceae</taxon>
        <taxon>Papaveroideae</taxon>
        <taxon>Papaver</taxon>
    </lineage>
</organism>
<keyword evidence="2" id="KW-1185">Reference proteome</keyword>
<proteinExistence type="predicted"/>
<dbReference type="STRING" id="3469.A0A4Y7JSI0"/>
<dbReference type="AlphaFoldDB" id="A0A4Y7JSI0"/>
<protein>
    <submittedName>
        <fullName evidence="1">Uncharacterized protein</fullName>
    </submittedName>
</protein>
<dbReference type="Gramene" id="RZC62982">
    <property type="protein sequence ID" value="RZC62982"/>
    <property type="gene ID" value="C5167_024737"/>
</dbReference>
<name>A0A4Y7JSI0_PAPSO</name>
<accession>A0A4Y7JSI0</accession>
<evidence type="ECO:0000313" key="1">
    <source>
        <dbReference type="EMBL" id="RZC62982.1"/>
    </source>
</evidence>